<dbReference type="PRINTS" id="PR00081">
    <property type="entry name" value="GDHRDH"/>
</dbReference>
<proteinExistence type="inferred from homology"/>
<comment type="similarity">
    <text evidence="1">Belongs to the short-chain dehydrogenases/reductases (SDR) family.</text>
</comment>
<protein>
    <submittedName>
        <fullName evidence="3">Oxidoreductase</fullName>
    </submittedName>
</protein>
<evidence type="ECO:0000313" key="4">
    <source>
        <dbReference type="Proteomes" id="UP001321542"/>
    </source>
</evidence>
<evidence type="ECO:0000256" key="1">
    <source>
        <dbReference type="ARBA" id="ARBA00006484"/>
    </source>
</evidence>
<keyword evidence="2" id="KW-0560">Oxidoreductase</keyword>
<evidence type="ECO:0000256" key="2">
    <source>
        <dbReference type="ARBA" id="ARBA00023002"/>
    </source>
</evidence>
<dbReference type="PANTHER" id="PTHR43008">
    <property type="entry name" value="BENZIL REDUCTASE"/>
    <property type="match status" value="1"/>
</dbReference>
<gene>
    <name evidence="3" type="ORF">SGFS_002790</name>
</gene>
<name>A0ABN5V6Q6_9ACTN</name>
<dbReference type="Gene3D" id="3.40.50.720">
    <property type="entry name" value="NAD(P)-binding Rossmann-like Domain"/>
    <property type="match status" value="1"/>
</dbReference>
<dbReference type="EMBL" id="AP018448">
    <property type="protein sequence ID" value="BBC28988.1"/>
    <property type="molecule type" value="Genomic_DNA"/>
</dbReference>
<dbReference type="CDD" id="cd05233">
    <property type="entry name" value="SDR_c"/>
    <property type="match status" value="1"/>
</dbReference>
<dbReference type="Proteomes" id="UP001321542">
    <property type="component" value="Chromosome"/>
</dbReference>
<dbReference type="PANTHER" id="PTHR43008:SF4">
    <property type="entry name" value="CHAIN DEHYDROGENASE, PUTATIVE (AFU_ORTHOLOGUE AFUA_4G08710)-RELATED"/>
    <property type="match status" value="1"/>
</dbReference>
<reference evidence="3 4" key="1">
    <citation type="journal article" date="2010" name="ChemBioChem">
        <title>Cloning and characterization of the biosynthetic gene cluster of 16-membered macrolide antibiotic FD-891: involvement of a dual functional cytochrome P450 monooxygenase catalyzing epoxidation and hydroxylation.</title>
        <authorList>
            <person name="Kudo F."/>
            <person name="Motegi A."/>
            <person name="Mizoue K."/>
            <person name="Eguchi T."/>
        </authorList>
    </citation>
    <scope>NUCLEOTIDE SEQUENCE [LARGE SCALE GENOMIC DNA]</scope>
    <source>
        <strain evidence="3 4">A-8890</strain>
    </source>
</reference>
<keyword evidence="4" id="KW-1185">Reference proteome</keyword>
<accession>A0ABN5V6Q6</accession>
<dbReference type="InterPro" id="IPR036291">
    <property type="entry name" value="NAD(P)-bd_dom_sf"/>
</dbReference>
<reference evidence="3 4" key="2">
    <citation type="journal article" date="2023" name="ChemBioChem">
        <title>Acyltransferase Domain Exchange between Two Independent Type I Polyketide Synthases in the Same Producer Strain of Macrolide Antibiotics.</title>
        <authorList>
            <person name="Kudo F."/>
            <person name="Kishikawa K."/>
            <person name="Tsuboi K."/>
            <person name="Kido T."/>
            <person name="Usui T."/>
            <person name="Hashimoto J."/>
            <person name="Shin-Ya K."/>
            <person name="Miyanaga A."/>
            <person name="Eguchi T."/>
        </authorList>
    </citation>
    <scope>NUCLEOTIDE SEQUENCE [LARGE SCALE GENOMIC DNA]</scope>
    <source>
        <strain evidence="3 4">A-8890</strain>
    </source>
</reference>
<dbReference type="InterPro" id="IPR002347">
    <property type="entry name" value="SDR_fam"/>
</dbReference>
<dbReference type="PROSITE" id="PS00061">
    <property type="entry name" value="ADH_SHORT"/>
    <property type="match status" value="1"/>
</dbReference>
<dbReference type="Pfam" id="PF13561">
    <property type="entry name" value="adh_short_C2"/>
    <property type="match status" value="1"/>
</dbReference>
<dbReference type="InterPro" id="IPR020904">
    <property type="entry name" value="Sc_DH/Rdtase_CS"/>
</dbReference>
<evidence type="ECO:0000313" key="3">
    <source>
        <dbReference type="EMBL" id="BBC28988.1"/>
    </source>
</evidence>
<dbReference type="SUPFAM" id="SSF51735">
    <property type="entry name" value="NAD(P)-binding Rossmann-fold domains"/>
    <property type="match status" value="1"/>
</dbReference>
<organism evidence="3 4">
    <name type="scientific">Streptomyces graminofaciens</name>
    <dbReference type="NCBI Taxonomy" id="68212"/>
    <lineage>
        <taxon>Bacteria</taxon>
        <taxon>Bacillati</taxon>
        <taxon>Actinomycetota</taxon>
        <taxon>Actinomycetes</taxon>
        <taxon>Kitasatosporales</taxon>
        <taxon>Streptomycetaceae</taxon>
        <taxon>Streptomyces</taxon>
    </lineage>
</organism>
<sequence length="296" mass="31047">MDAVSAVCRRGAWETQVDLGLVDPKAGGEAVVMTDSNSDVTGFHDRVVLITGGTSGMGLATARLLLEAGSDIVITGRDDARLDRAAEQLDKVSDQGARLFTVRADSASLTDLERLAALIRERHGRLDGVFANAGVGVFQRSGEVTEQDFDLSVDVNFKGVFFTVQKVLPLLDAAGGGSIVINASWTLHRGLAVAPVYAATKAAVHNLARTLGSDLAGRGIRVNSISPGYIVTEMFDAANPDPASHDAIRSQVPLRRLGQAQDIAETVAFLLSPQSSYITAQDIAVDGGLVTAIPAP</sequence>